<proteinExistence type="inferred from homology"/>
<reference evidence="10" key="1">
    <citation type="journal article" date="2014" name="Microbiology">
        <title>A 2,4-dichlorophenoxyacetic acid degradation plasmid pM7012 discloses distribution of an unclassified megaplasmid group across bacterial species.</title>
        <authorList>
            <person name="Sakai Y."/>
            <person name="Ogawa N."/>
            <person name="Shimomura Y."/>
            <person name="Fujii T."/>
        </authorList>
    </citation>
    <scope>NUCLEOTIDE SEQUENCE</scope>
    <source>
        <strain evidence="10">M701</strain>
    </source>
</reference>
<keyword evidence="4 7" id="KW-0249">Electron transport</keyword>
<keyword evidence="8" id="KW-0732">Signal</keyword>
<dbReference type="InterPro" id="IPR000170">
    <property type="entry name" value="High_potential_FeS_prot"/>
</dbReference>
<dbReference type="InterPro" id="IPR036369">
    <property type="entry name" value="HIPIP_sf"/>
</dbReference>
<evidence type="ECO:0000313" key="10">
    <source>
        <dbReference type="EMBL" id="BAO19127.1"/>
    </source>
</evidence>
<keyword evidence="10" id="KW-0614">Plasmid</keyword>
<dbReference type="GO" id="GO:0019646">
    <property type="term" value="P:aerobic electron transport chain"/>
    <property type="evidence" value="ECO:0007669"/>
    <property type="project" value="InterPro"/>
</dbReference>
<evidence type="ECO:0000256" key="1">
    <source>
        <dbReference type="ARBA" id="ARBA00022448"/>
    </source>
</evidence>
<dbReference type="GO" id="GO:0051539">
    <property type="term" value="F:4 iron, 4 sulfur cluster binding"/>
    <property type="evidence" value="ECO:0007669"/>
    <property type="project" value="UniProtKB-KW"/>
</dbReference>
<dbReference type="EMBL" id="AB853026">
    <property type="protein sequence ID" value="BAO19127.1"/>
    <property type="molecule type" value="Genomic_DNA"/>
</dbReference>
<dbReference type="PROSITE" id="PS51373">
    <property type="entry name" value="HIPIP"/>
    <property type="match status" value="1"/>
</dbReference>
<keyword evidence="2 7" id="KW-0004">4Fe-4S</keyword>
<dbReference type="GO" id="GO:0009055">
    <property type="term" value="F:electron transfer activity"/>
    <property type="evidence" value="ECO:0007669"/>
    <property type="project" value="InterPro"/>
</dbReference>
<dbReference type="RefSeq" id="WP_023842669.1">
    <property type="nucleotide sequence ID" value="NC_022995.1"/>
</dbReference>
<reference evidence="10" key="2">
    <citation type="submission" date="2024-06" db="EMBL/GenBank/DDBJ databases">
        <authorList>
            <person name="Sakai Y."/>
            <person name="Fujii T."/>
        </authorList>
    </citation>
    <scope>NUCLEOTIDE SEQUENCE</scope>
    <source>
        <strain evidence="10">M701</strain>
        <plasmid evidence="10">pM7012</plasmid>
    </source>
</reference>
<keyword evidence="5 7" id="KW-0408">Iron</keyword>
<organism evidence="10">
    <name type="scientific">Burkholderia sp. M701</name>
    <dbReference type="NCBI Taxonomy" id="326454"/>
    <lineage>
        <taxon>Bacteria</taxon>
        <taxon>Pseudomonadati</taxon>
        <taxon>Pseudomonadota</taxon>
        <taxon>Betaproteobacteria</taxon>
        <taxon>Burkholderiales</taxon>
        <taxon>Burkholderiaceae</taxon>
        <taxon>Burkholderia</taxon>
    </lineage>
</organism>
<feature type="signal peptide" evidence="8">
    <location>
        <begin position="1"/>
        <end position="27"/>
    </location>
</feature>
<name>V5YNZ9_9BURK</name>
<protein>
    <recommendedName>
        <fullName evidence="7">High-potential iron-sulfur protein</fullName>
        <shortName evidence="7">HiPIP</shortName>
    </recommendedName>
</protein>
<evidence type="ECO:0000256" key="2">
    <source>
        <dbReference type="ARBA" id="ARBA00022485"/>
    </source>
</evidence>
<evidence type="ECO:0000256" key="7">
    <source>
        <dbReference type="RuleBase" id="RU000620"/>
    </source>
</evidence>
<keyword evidence="1 7" id="KW-0813">Transport</keyword>
<evidence type="ECO:0000256" key="6">
    <source>
        <dbReference type="ARBA" id="ARBA00023014"/>
    </source>
</evidence>
<evidence type="ECO:0000256" key="3">
    <source>
        <dbReference type="ARBA" id="ARBA00022723"/>
    </source>
</evidence>
<evidence type="ECO:0000259" key="9">
    <source>
        <dbReference type="PROSITE" id="PS51373"/>
    </source>
</evidence>
<keyword evidence="3 7" id="KW-0479">Metal-binding</keyword>
<evidence type="ECO:0000256" key="4">
    <source>
        <dbReference type="ARBA" id="ARBA00022982"/>
    </source>
</evidence>
<dbReference type="AlphaFoldDB" id="V5YNZ9"/>
<dbReference type="Pfam" id="PF01355">
    <property type="entry name" value="HIPIP"/>
    <property type="match status" value="1"/>
</dbReference>
<keyword evidence="6 7" id="KW-0411">Iron-sulfur</keyword>
<dbReference type="InterPro" id="IPR006311">
    <property type="entry name" value="TAT_signal"/>
</dbReference>
<geneLocation type="plasmid" evidence="10">
    <name>pM7012</name>
</geneLocation>
<comment type="function">
    <text evidence="7">Specific class of high-redox-potential 4Fe-4S ferredoxins. Functions in anaerobic electron transport in most purple and in some other photosynthetic bacteria and in at least one genus (Paracoccus) of halophilic, denitrifying bacteria.</text>
</comment>
<comment type="similarity">
    <text evidence="7">Belongs to the high-potential iron-sulfur protein (HiPIP) family.</text>
</comment>
<feature type="chain" id="PRO_5004743107" description="High-potential iron-sulfur protein" evidence="8">
    <location>
        <begin position="28"/>
        <end position="106"/>
    </location>
</feature>
<evidence type="ECO:0000256" key="8">
    <source>
        <dbReference type="SAM" id="SignalP"/>
    </source>
</evidence>
<dbReference type="PROSITE" id="PS51318">
    <property type="entry name" value="TAT"/>
    <property type="match status" value="1"/>
</dbReference>
<comment type="subunit">
    <text evidence="7">Homodimer.</text>
</comment>
<accession>V5YNZ9</accession>
<dbReference type="Gene3D" id="4.10.490.10">
    <property type="entry name" value="High potential iron-sulphur protein"/>
    <property type="match status" value="1"/>
</dbReference>
<feature type="domain" description="High potential iron-sulfur proteins family profile" evidence="9">
    <location>
        <begin position="30"/>
        <end position="106"/>
    </location>
</feature>
<sequence>MKTSRRHFLLLSAGVGSSLVLSRGASAAAPAPANTVNESDPQAQAVGYVADASKVDKAKFPNFAAGQACASCSLFQGKASDTYGGCTLFGDKQVASRGWCSAYSNI</sequence>
<dbReference type="SUPFAM" id="SSF57652">
    <property type="entry name" value="HIPIP (high potential iron protein)"/>
    <property type="match status" value="1"/>
</dbReference>
<dbReference type="GO" id="GO:0046872">
    <property type="term" value="F:metal ion binding"/>
    <property type="evidence" value="ECO:0007669"/>
    <property type="project" value="UniProtKB-KW"/>
</dbReference>
<evidence type="ECO:0000256" key="5">
    <source>
        <dbReference type="ARBA" id="ARBA00023004"/>
    </source>
</evidence>